<dbReference type="InterPro" id="IPR000222">
    <property type="entry name" value="PP2C_BS"/>
</dbReference>
<evidence type="ECO:0000313" key="4">
    <source>
        <dbReference type="EMBL" id="CAD8062453.1"/>
    </source>
</evidence>
<dbReference type="GO" id="GO:0043169">
    <property type="term" value="F:cation binding"/>
    <property type="evidence" value="ECO:0007669"/>
    <property type="project" value="InterPro"/>
</dbReference>
<accession>A0A8S1L9Z2</accession>
<dbReference type="OMA" id="NICYIAN"/>
<reference evidence="4" key="1">
    <citation type="submission" date="2021-01" db="EMBL/GenBank/DDBJ databases">
        <authorList>
            <consortium name="Genoscope - CEA"/>
            <person name="William W."/>
        </authorList>
    </citation>
    <scope>NUCLEOTIDE SEQUENCE</scope>
</reference>
<keyword evidence="2" id="KW-0378">Hydrolase</keyword>
<proteinExistence type="inferred from homology"/>
<feature type="domain" description="PPM-type phosphatase" evidence="3">
    <location>
        <begin position="43"/>
        <end position="334"/>
    </location>
</feature>
<dbReference type="SMART" id="SM00332">
    <property type="entry name" value="PP2Cc"/>
    <property type="match status" value="1"/>
</dbReference>
<organism evidence="4 5">
    <name type="scientific">Paramecium primaurelia</name>
    <dbReference type="NCBI Taxonomy" id="5886"/>
    <lineage>
        <taxon>Eukaryota</taxon>
        <taxon>Sar</taxon>
        <taxon>Alveolata</taxon>
        <taxon>Ciliophora</taxon>
        <taxon>Intramacronucleata</taxon>
        <taxon>Oligohymenophorea</taxon>
        <taxon>Peniculida</taxon>
        <taxon>Parameciidae</taxon>
        <taxon>Paramecium</taxon>
    </lineage>
</organism>
<sequence>MFLLNWFGGNSNQSGKNKKKKKKQNVVQNLNKTLINPMKEIKLFGHSKMGYGPKKTECQDSYCTMERFTEDCYFFAVYDGHGSSGKEASQAANDYIQTFLEKNPKRIKALQNDKQRESFLKSAFKNAEAKLRSSGIDYSNSGTCAISIFVVKNMCYIANLGDSRAVLFRQTAKEKLAIELSYDHKPTRPDEKERIIRCGGKIERLIHDGQPVGPYRIWADDEGPGIAMTRTLGDLQAKKIGLISEPEVQHIELTKQDKFVVIGSDGVWDVMSSAEVCGFVLKHEPKESVAEAIVTECRSRWDEMNKQKKTNSRIGDLPYLKFGCDDITAVIAYFTFIDELEDNYFQQQRY</sequence>
<evidence type="ECO:0000256" key="2">
    <source>
        <dbReference type="RuleBase" id="RU003465"/>
    </source>
</evidence>
<dbReference type="GO" id="GO:0016020">
    <property type="term" value="C:membrane"/>
    <property type="evidence" value="ECO:0007669"/>
    <property type="project" value="UniProtKB-SubCell"/>
</dbReference>
<name>A0A8S1L9Z2_PARPR</name>
<dbReference type="PROSITE" id="PS51746">
    <property type="entry name" value="PPM_2"/>
    <property type="match status" value="1"/>
</dbReference>
<evidence type="ECO:0000259" key="3">
    <source>
        <dbReference type="PROSITE" id="PS51746"/>
    </source>
</evidence>
<gene>
    <name evidence="4" type="ORF">PPRIM_AZ9-3.1.T0330144</name>
</gene>
<dbReference type="Proteomes" id="UP000688137">
    <property type="component" value="Unassembled WGS sequence"/>
</dbReference>
<evidence type="ECO:0000313" key="5">
    <source>
        <dbReference type="Proteomes" id="UP000688137"/>
    </source>
</evidence>
<dbReference type="PANTHER" id="PTHR47992">
    <property type="entry name" value="PROTEIN PHOSPHATASE"/>
    <property type="match status" value="1"/>
</dbReference>
<comment type="subcellular location">
    <subcellularLocation>
        <location evidence="1">Membrane</location>
        <topology evidence="1">Peripheral membrane protein</topology>
    </subcellularLocation>
</comment>
<dbReference type="PROSITE" id="PS01032">
    <property type="entry name" value="PPM_1"/>
    <property type="match status" value="1"/>
</dbReference>
<keyword evidence="2" id="KW-0904">Protein phosphatase</keyword>
<dbReference type="EMBL" id="CAJJDM010000032">
    <property type="protein sequence ID" value="CAD8062453.1"/>
    <property type="molecule type" value="Genomic_DNA"/>
</dbReference>
<comment type="similarity">
    <text evidence="2">Belongs to the PP2C family.</text>
</comment>
<dbReference type="AlphaFoldDB" id="A0A8S1L9Z2"/>
<dbReference type="Pfam" id="PF00481">
    <property type="entry name" value="PP2C"/>
    <property type="match status" value="1"/>
</dbReference>
<dbReference type="CDD" id="cd00143">
    <property type="entry name" value="PP2Cc"/>
    <property type="match status" value="1"/>
</dbReference>
<dbReference type="GO" id="GO:0004722">
    <property type="term" value="F:protein serine/threonine phosphatase activity"/>
    <property type="evidence" value="ECO:0007669"/>
    <property type="project" value="InterPro"/>
</dbReference>
<keyword evidence="5" id="KW-1185">Reference proteome</keyword>
<dbReference type="InterPro" id="IPR015655">
    <property type="entry name" value="PP2C"/>
</dbReference>
<evidence type="ECO:0000256" key="1">
    <source>
        <dbReference type="ARBA" id="ARBA00004170"/>
    </source>
</evidence>
<dbReference type="InterPro" id="IPR001932">
    <property type="entry name" value="PPM-type_phosphatase-like_dom"/>
</dbReference>
<comment type="caution">
    <text evidence="4">The sequence shown here is derived from an EMBL/GenBank/DDBJ whole genome shotgun (WGS) entry which is preliminary data.</text>
</comment>
<protein>
    <recommendedName>
        <fullName evidence="3">PPM-type phosphatase domain-containing protein</fullName>
    </recommendedName>
</protein>